<feature type="region of interest" description="Disordered" evidence="7">
    <location>
        <begin position="38"/>
        <end position="118"/>
    </location>
</feature>
<dbReference type="EMBL" id="KZ613529">
    <property type="protein sequence ID" value="PMD13666.1"/>
    <property type="molecule type" value="Genomic_DNA"/>
</dbReference>
<evidence type="ECO:0000256" key="6">
    <source>
        <dbReference type="ARBA" id="ARBA00023242"/>
    </source>
</evidence>
<dbReference type="SUPFAM" id="SSF57701">
    <property type="entry name" value="Zn2/Cys6 DNA-binding domain"/>
    <property type="match status" value="1"/>
</dbReference>
<evidence type="ECO:0000256" key="3">
    <source>
        <dbReference type="ARBA" id="ARBA00023015"/>
    </source>
</evidence>
<keyword evidence="1" id="KW-0479">Metal-binding</keyword>
<reference evidence="9 10" key="1">
    <citation type="submission" date="2016-05" db="EMBL/GenBank/DDBJ databases">
        <title>A degradative enzymes factory behind the ericoid mycorrhizal symbiosis.</title>
        <authorList>
            <consortium name="DOE Joint Genome Institute"/>
            <person name="Martino E."/>
            <person name="Morin E."/>
            <person name="Grelet G."/>
            <person name="Kuo A."/>
            <person name="Kohler A."/>
            <person name="Daghino S."/>
            <person name="Barry K."/>
            <person name="Choi C."/>
            <person name="Cichocki N."/>
            <person name="Clum A."/>
            <person name="Copeland A."/>
            <person name="Hainaut M."/>
            <person name="Haridas S."/>
            <person name="Labutti K."/>
            <person name="Lindquist E."/>
            <person name="Lipzen A."/>
            <person name="Khouja H.-R."/>
            <person name="Murat C."/>
            <person name="Ohm R."/>
            <person name="Olson A."/>
            <person name="Spatafora J."/>
            <person name="Veneault-Fourrey C."/>
            <person name="Henrissat B."/>
            <person name="Grigoriev I."/>
            <person name="Martin F."/>
            <person name="Perotto S."/>
        </authorList>
    </citation>
    <scope>NUCLEOTIDE SEQUENCE [LARGE SCALE GENOMIC DNA]</scope>
    <source>
        <strain evidence="9 10">UAMH 7357</strain>
    </source>
</reference>
<dbReference type="OrthoDB" id="5575144at2759"/>
<feature type="region of interest" description="Disordered" evidence="7">
    <location>
        <begin position="461"/>
        <end position="613"/>
    </location>
</feature>
<accession>A0A2J6PIF3</accession>
<feature type="region of interest" description="Disordered" evidence="7">
    <location>
        <begin position="229"/>
        <end position="251"/>
    </location>
</feature>
<evidence type="ECO:0000256" key="2">
    <source>
        <dbReference type="ARBA" id="ARBA00022833"/>
    </source>
</evidence>
<dbReference type="GO" id="GO:0003677">
    <property type="term" value="F:DNA binding"/>
    <property type="evidence" value="ECO:0007669"/>
    <property type="project" value="UniProtKB-KW"/>
</dbReference>
<dbReference type="PROSITE" id="PS00463">
    <property type="entry name" value="ZN2_CY6_FUNGAL_1"/>
    <property type="match status" value="1"/>
</dbReference>
<feature type="region of interest" description="Disordered" evidence="7">
    <location>
        <begin position="130"/>
        <end position="185"/>
    </location>
</feature>
<dbReference type="SMART" id="SM00066">
    <property type="entry name" value="GAL4"/>
    <property type="match status" value="1"/>
</dbReference>
<dbReference type="Gene3D" id="4.10.240.10">
    <property type="entry name" value="Zn(2)-C6 fungal-type DNA-binding domain"/>
    <property type="match status" value="1"/>
</dbReference>
<dbReference type="AlphaFoldDB" id="A0A2J6PIF3"/>
<dbReference type="PROSITE" id="PS50048">
    <property type="entry name" value="ZN2_CY6_FUNGAL_2"/>
    <property type="match status" value="1"/>
</dbReference>
<keyword evidence="5" id="KW-0804">Transcription</keyword>
<dbReference type="GO" id="GO:0000981">
    <property type="term" value="F:DNA-binding transcription factor activity, RNA polymerase II-specific"/>
    <property type="evidence" value="ECO:0007669"/>
    <property type="project" value="InterPro"/>
</dbReference>
<dbReference type="Pfam" id="PF00172">
    <property type="entry name" value="Zn_clus"/>
    <property type="match status" value="1"/>
</dbReference>
<dbReference type="PANTHER" id="PTHR47659:SF4">
    <property type="entry name" value="ZN(II)2CYS6 TRANSCRIPTION FACTOR (EUROFUNG)"/>
    <property type="match status" value="1"/>
</dbReference>
<feature type="compositionally biased region" description="Basic and acidic residues" evidence="7">
    <location>
        <begin position="230"/>
        <end position="239"/>
    </location>
</feature>
<evidence type="ECO:0000256" key="4">
    <source>
        <dbReference type="ARBA" id="ARBA00023125"/>
    </source>
</evidence>
<feature type="compositionally biased region" description="Polar residues" evidence="7">
    <location>
        <begin position="527"/>
        <end position="538"/>
    </location>
</feature>
<evidence type="ECO:0000313" key="9">
    <source>
        <dbReference type="EMBL" id="PMD13666.1"/>
    </source>
</evidence>
<dbReference type="GO" id="GO:0008270">
    <property type="term" value="F:zinc ion binding"/>
    <property type="evidence" value="ECO:0007669"/>
    <property type="project" value="InterPro"/>
</dbReference>
<feature type="compositionally biased region" description="Low complexity" evidence="7">
    <location>
        <begin position="130"/>
        <end position="147"/>
    </location>
</feature>
<keyword evidence="6" id="KW-0539">Nucleus</keyword>
<evidence type="ECO:0000256" key="7">
    <source>
        <dbReference type="SAM" id="MobiDB-lite"/>
    </source>
</evidence>
<feature type="compositionally biased region" description="Pro residues" evidence="7">
    <location>
        <begin position="47"/>
        <end position="60"/>
    </location>
</feature>
<feature type="compositionally biased region" description="Basic and acidic residues" evidence="7">
    <location>
        <begin position="61"/>
        <end position="70"/>
    </location>
</feature>
<gene>
    <name evidence="9" type="ORF">NA56DRAFT_665424</name>
</gene>
<evidence type="ECO:0000313" key="10">
    <source>
        <dbReference type="Proteomes" id="UP000235672"/>
    </source>
</evidence>
<evidence type="ECO:0000256" key="1">
    <source>
        <dbReference type="ARBA" id="ARBA00022723"/>
    </source>
</evidence>
<feature type="compositionally biased region" description="Polar residues" evidence="7">
    <location>
        <begin position="1"/>
        <end position="14"/>
    </location>
</feature>
<feature type="domain" description="Zn(2)-C6 fungal-type" evidence="8">
    <location>
        <begin position="189"/>
        <end position="220"/>
    </location>
</feature>
<keyword evidence="2" id="KW-0862">Zinc</keyword>
<keyword evidence="10" id="KW-1185">Reference proteome</keyword>
<dbReference type="InterPro" id="IPR050335">
    <property type="entry name" value="ERT1_acuK_gluconeogen_tf"/>
</dbReference>
<feature type="compositionally biased region" description="Low complexity" evidence="7">
    <location>
        <begin position="481"/>
        <end position="498"/>
    </location>
</feature>
<dbReference type="InterPro" id="IPR036864">
    <property type="entry name" value="Zn2-C6_fun-type_DNA-bd_sf"/>
</dbReference>
<name>A0A2J6PIF3_9HELO</name>
<dbReference type="InterPro" id="IPR001138">
    <property type="entry name" value="Zn2Cys6_DnaBD"/>
</dbReference>
<evidence type="ECO:0000259" key="8">
    <source>
        <dbReference type="PROSITE" id="PS50048"/>
    </source>
</evidence>
<sequence length="613" mass="68471">MQSLTAYRDTSNISLGERRGKSDLARFSLDLSWGRAVSDSARIRAYPSPPMSGSPPLPPRRNPEASDRGHGSYGSSGQGVFQGTQTSQLEQQQHSEHRGPPLRYPADPAPPAPYPSYRVDDMQTAQLHFQQPSRPQLPPQQQASHHSYPPHPSQPSAPFSTPDRPPIREAPEYSSPKQQRKTKGHVASACVPCKRAHLRCDAQRPCSRCLSNGKEDACVDVQHKKRGRPRLRDEREARYEGVGPGYPPPEASMRRPISFNDGQMVSGFGDPLHRSASYRVLKSQVGSMPGPIAPRYIDWANTNDANIYGGSMAPTPRMIPPQEPICAYLNMEMQIAKTTQNFGDTVVLQPIVGRKLQDVVAGNDREKILRLQRNFEEERREREPNYLPPIYLQKFEEDRVIQSVGFGQEEIGQVRTDHSDTLTFPGSDGQQRAFHVRLGLAKREATYFIVLILQMIPATPQQYHQPSTSPFTRDSYSRESQYGYQAAPQQQAYAPNQGLPQFVHNPGFTDPRREMSAYQPPGPLGQTMPQAGNMSSYAPPQPARQEFSQGQPQFQIPRSELAQAPQQRQHDLQLPPIRDQGPPVGSMRPRDDRSGRVDIGGLLEQPNPGRSGI</sequence>
<dbReference type="PANTHER" id="PTHR47659">
    <property type="entry name" value="ZN(II)2CYS6 TRANSCRIPTION FACTOR (EUROFUNG)-RELATED"/>
    <property type="match status" value="1"/>
</dbReference>
<dbReference type="CDD" id="cd00067">
    <property type="entry name" value="GAL4"/>
    <property type="match status" value="1"/>
</dbReference>
<evidence type="ECO:0000256" key="5">
    <source>
        <dbReference type="ARBA" id="ARBA00023163"/>
    </source>
</evidence>
<keyword evidence="3" id="KW-0805">Transcription regulation</keyword>
<dbReference type="Proteomes" id="UP000235672">
    <property type="component" value="Unassembled WGS sequence"/>
</dbReference>
<proteinExistence type="predicted"/>
<feature type="compositionally biased region" description="Polar residues" evidence="7">
    <location>
        <begin position="461"/>
        <end position="480"/>
    </location>
</feature>
<feature type="region of interest" description="Disordered" evidence="7">
    <location>
        <begin position="1"/>
        <end position="21"/>
    </location>
</feature>
<feature type="compositionally biased region" description="Low complexity" evidence="7">
    <location>
        <begin position="82"/>
        <end position="92"/>
    </location>
</feature>
<protein>
    <recommendedName>
        <fullName evidence="8">Zn(2)-C6 fungal-type domain-containing protein</fullName>
    </recommendedName>
</protein>
<keyword evidence="4" id="KW-0238">DNA-binding</keyword>
<organism evidence="9 10">
    <name type="scientific">Hyaloscypha hepaticicola</name>
    <dbReference type="NCBI Taxonomy" id="2082293"/>
    <lineage>
        <taxon>Eukaryota</taxon>
        <taxon>Fungi</taxon>
        <taxon>Dikarya</taxon>
        <taxon>Ascomycota</taxon>
        <taxon>Pezizomycotina</taxon>
        <taxon>Leotiomycetes</taxon>
        <taxon>Helotiales</taxon>
        <taxon>Hyaloscyphaceae</taxon>
        <taxon>Hyaloscypha</taxon>
    </lineage>
</organism>
<feature type="compositionally biased region" description="Polar residues" evidence="7">
    <location>
        <begin position="546"/>
        <end position="556"/>
    </location>
</feature>